<evidence type="ECO:0000313" key="3">
    <source>
        <dbReference type="EMBL" id="CAE7911408.1"/>
    </source>
</evidence>
<organism evidence="3 4">
    <name type="scientific">Symbiodinium necroappetens</name>
    <dbReference type="NCBI Taxonomy" id="1628268"/>
    <lineage>
        <taxon>Eukaryota</taxon>
        <taxon>Sar</taxon>
        <taxon>Alveolata</taxon>
        <taxon>Dinophyceae</taxon>
        <taxon>Suessiales</taxon>
        <taxon>Symbiodiniaceae</taxon>
        <taxon>Symbiodinium</taxon>
    </lineage>
</organism>
<dbReference type="Gene3D" id="1.10.150.130">
    <property type="match status" value="1"/>
</dbReference>
<evidence type="ECO:0000313" key="4">
    <source>
        <dbReference type="Proteomes" id="UP000601435"/>
    </source>
</evidence>
<dbReference type="Proteomes" id="UP000601435">
    <property type="component" value="Unassembled WGS sequence"/>
</dbReference>
<accession>A0A813BMQ5</accession>
<keyword evidence="1" id="KW-0238">DNA-binding</keyword>
<name>A0A813BMQ5_9DINO</name>
<dbReference type="InterPro" id="IPR010998">
    <property type="entry name" value="Integrase_recombinase_N"/>
</dbReference>
<protein>
    <submittedName>
        <fullName evidence="3">Uncharacterized protein</fullName>
    </submittedName>
</protein>
<gene>
    <name evidence="3" type="ORF">SNEC2469_LOCUS31062</name>
</gene>
<dbReference type="EMBL" id="CAJNJA010074069">
    <property type="protein sequence ID" value="CAE7911408.1"/>
    <property type="molecule type" value="Genomic_DNA"/>
</dbReference>
<dbReference type="GO" id="GO:0003677">
    <property type="term" value="F:DNA binding"/>
    <property type="evidence" value="ECO:0007669"/>
    <property type="project" value="UniProtKB-KW"/>
</dbReference>
<comment type="caution">
    <text evidence="3">The sequence shown here is derived from an EMBL/GenBank/DDBJ whole genome shotgun (WGS) entry which is preliminary data.</text>
</comment>
<keyword evidence="4" id="KW-1185">Reference proteome</keyword>
<feature type="compositionally biased region" description="Basic and acidic residues" evidence="2">
    <location>
        <begin position="38"/>
        <end position="48"/>
    </location>
</feature>
<dbReference type="AlphaFoldDB" id="A0A813BMQ5"/>
<feature type="non-terminal residue" evidence="3">
    <location>
        <position position="1"/>
    </location>
</feature>
<reference evidence="3" key="1">
    <citation type="submission" date="2021-02" db="EMBL/GenBank/DDBJ databases">
        <authorList>
            <person name="Dougan E. K."/>
            <person name="Rhodes N."/>
            <person name="Thang M."/>
            <person name="Chan C."/>
        </authorList>
    </citation>
    <scope>NUCLEOTIDE SEQUENCE</scope>
</reference>
<evidence type="ECO:0000256" key="1">
    <source>
        <dbReference type="ARBA" id="ARBA00023125"/>
    </source>
</evidence>
<proteinExistence type="predicted"/>
<evidence type="ECO:0000256" key="2">
    <source>
        <dbReference type="SAM" id="MobiDB-lite"/>
    </source>
</evidence>
<feature type="compositionally biased region" description="Low complexity" evidence="2">
    <location>
        <begin position="1"/>
        <end position="13"/>
    </location>
</feature>
<feature type="region of interest" description="Disordered" evidence="2">
    <location>
        <begin position="1"/>
        <end position="67"/>
    </location>
</feature>
<dbReference type="OrthoDB" id="448595at2759"/>
<dbReference type="SUPFAM" id="SSF47823">
    <property type="entry name" value="lambda integrase-like, N-terminal domain"/>
    <property type="match status" value="1"/>
</dbReference>
<sequence length="499" mass="54514">MSASSDAVPSSPDFGRSSGGESGPNNQGLNLSDPESDPAGRDSLRDSFVEVSSGIREHPSPSADIDDARLRAGLCARLDRPTPVLRPGLHPQLQRPVLQNVKDDLETSAASSSDPTGYAIDELSKELRRRELPPALTYPWQRGPLQWVFGHAPKRPKLSVPSPPGGAGISAAGQVSEGLLGSRTGEFAKKRIWLTSLIQTPDQVRWEALRKLRTLTSLDMDATRLGRTLLSEAMLLKNEDNLRKSFSHTFQAKATGTLVKRASSLWRFAAWCESNAISSPLRASEPVIYRYMLHLEATAKPTVGSSFLEAWNFIHAMVGLTDPGAYLAQSARVRGVSVGMLQLKAPLRQAHPLAVKMVKALEQVVLLAPYEHWKVIAGHLLLVLGSSARERFGLGLDPALPAWSETDGVFLSRPMSTGEAGLYLKEFLSSSGFSDLDRIACHSLKCTVLSWVAKNDALSLEDRRLLGHHLDPSAASPVTYSRDELTRLMRRVFQVLILI</sequence>